<keyword evidence="2" id="KW-1185">Reference proteome</keyword>
<name>A0A0C2MX92_THEKT</name>
<protein>
    <submittedName>
        <fullName evidence="1">Uncharacterized protein</fullName>
    </submittedName>
</protein>
<reference evidence="1 2" key="1">
    <citation type="journal article" date="2014" name="Genome Biol. Evol.">
        <title>The genome of the myxosporean Thelohanellus kitauei shows adaptations to nutrient acquisition within its fish host.</title>
        <authorList>
            <person name="Yang Y."/>
            <person name="Xiong J."/>
            <person name="Zhou Z."/>
            <person name="Huo F."/>
            <person name="Miao W."/>
            <person name="Ran C."/>
            <person name="Liu Y."/>
            <person name="Zhang J."/>
            <person name="Feng J."/>
            <person name="Wang M."/>
            <person name="Wang M."/>
            <person name="Wang L."/>
            <person name="Yao B."/>
        </authorList>
    </citation>
    <scope>NUCLEOTIDE SEQUENCE [LARGE SCALE GENOMIC DNA]</scope>
    <source>
        <strain evidence="1">Wuqing</strain>
    </source>
</reference>
<organism evidence="1 2">
    <name type="scientific">Thelohanellus kitauei</name>
    <name type="common">Myxosporean</name>
    <dbReference type="NCBI Taxonomy" id="669202"/>
    <lineage>
        <taxon>Eukaryota</taxon>
        <taxon>Metazoa</taxon>
        <taxon>Cnidaria</taxon>
        <taxon>Myxozoa</taxon>
        <taxon>Myxosporea</taxon>
        <taxon>Bivalvulida</taxon>
        <taxon>Platysporina</taxon>
        <taxon>Myxobolidae</taxon>
        <taxon>Thelohanellus</taxon>
    </lineage>
</organism>
<gene>
    <name evidence="1" type="ORF">RF11_10233</name>
</gene>
<dbReference type="EMBL" id="JWZT01001488">
    <property type="protein sequence ID" value="KII71976.1"/>
    <property type="molecule type" value="Genomic_DNA"/>
</dbReference>
<dbReference type="AlphaFoldDB" id="A0A0C2MX92"/>
<accession>A0A0C2MX92</accession>
<dbReference type="Proteomes" id="UP000031668">
    <property type="component" value="Unassembled WGS sequence"/>
</dbReference>
<evidence type="ECO:0000313" key="1">
    <source>
        <dbReference type="EMBL" id="KII71976.1"/>
    </source>
</evidence>
<sequence>MQYYIKSVVTLKQKISGPEDKILKSFFEYFDDDPLLAIQKSFLSCHFMYKVKNNLECSEVHLAKNHSQIKSIIKTLIKSLSEDRFISRFKEQAELFKNEYIRSRELPFIKDDFINSVFSECQNYLSNVCIDEEPDDSERAQYTIYKQIFIRIVVSFNESYINDSDACNYFFTLYQLDMSESTRIPPIHNNSLIISQFSEYAKKYKNVSFSILLKWFTLIYELKFIFGDINSTFDNLNLTR</sequence>
<proteinExistence type="predicted"/>
<dbReference type="OrthoDB" id="10047020at2759"/>
<evidence type="ECO:0000313" key="2">
    <source>
        <dbReference type="Proteomes" id="UP000031668"/>
    </source>
</evidence>
<comment type="caution">
    <text evidence="1">The sequence shown here is derived from an EMBL/GenBank/DDBJ whole genome shotgun (WGS) entry which is preliminary data.</text>
</comment>